<dbReference type="InterPro" id="IPR036374">
    <property type="entry name" value="OxRdtase_Mopterin-bd_sf"/>
</dbReference>
<accession>A0A143BPM0</accession>
<protein>
    <recommendedName>
        <fullName evidence="1">Oxidoreductase molybdopterin-binding domain-containing protein</fullName>
    </recommendedName>
</protein>
<feature type="domain" description="Oxidoreductase molybdopterin-binding" evidence="1">
    <location>
        <begin position="68"/>
        <end position="208"/>
    </location>
</feature>
<keyword evidence="3" id="KW-1185">Reference proteome</keyword>
<dbReference type="KEGG" id="gph:GEMMAAP_19005"/>
<reference evidence="2 3" key="1">
    <citation type="journal article" date="2014" name="Proc. Natl. Acad. Sci. U.S.A.">
        <title>Functional type 2 photosynthetic reaction centers found in the rare bacterial phylum Gemmatimonadetes.</title>
        <authorList>
            <person name="Zeng Y."/>
            <person name="Feng F."/>
            <person name="Medova H."/>
            <person name="Dean J."/>
            <person name="Koblizek M."/>
        </authorList>
    </citation>
    <scope>NUCLEOTIDE SEQUENCE [LARGE SCALE GENOMIC DNA]</scope>
    <source>
        <strain evidence="2 3">AP64</strain>
    </source>
</reference>
<dbReference type="eggNOG" id="COG2041">
    <property type="taxonomic scope" value="Bacteria"/>
</dbReference>
<dbReference type="PANTHER" id="PTHR43032:SF2">
    <property type="entry name" value="BLL0505 PROTEIN"/>
    <property type="match status" value="1"/>
</dbReference>
<evidence type="ECO:0000259" key="1">
    <source>
        <dbReference type="Pfam" id="PF00174"/>
    </source>
</evidence>
<evidence type="ECO:0000313" key="2">
    <source>
        <dbReference type="EMBL" id="AMW07027.1"/>
    </source>
</evidence>
<dbReference type="SUPFAM" id="SSF56524">
    <property type="entry name" value="Oxidoreductase molybdopterin-binding domain"/>
    <property type="match status" value="1"/>
</dbReference>
<organism evidence="2 3">
    <name type="scientific">Gemmatimonas phototrophica</name>
    <dbReference type="NCBI Taxonomy" id="1379270"/>
    <lineage>
        <taxon>Bacteria</taxon>
        <taxon>Pseudomonadati</taxon>
        <taxon>Gemmatimonadota</taxon>
        <taxon>Gemmatimonadia</taxon>
        <taxon>Gemmatimonadales</taxon>
        <taxon>Gemmatimonadaceae</taxon>
        <taxon>Gemmatimonas</taxon>
    </lineage>
</organism>
<evidence type="ECO:0000313" key="3">
    <source>
        <dbReference type="Proteomes" id="UP000076404"/>
    </source>
</evidence>
<sequence>MVTACGLPGSEGAQRLLKSAEKNNERLERWLLKTANASDRVPRGVPIAGNAFPSYFVSRQMPVWDAATMGNWTLTVDGAVQAPRTFTWDEVRRLSTRSHTVQHYCVEGWNAAAQFQGIPFTQLARLVKPTADAGFVDFSSFDSGYHESWDVESTMHPQTLVVVAKDGQALSPAYGAPARVHSPIKLGYKNTKYLTRITFMSAPNGGYWSSKGYEWFGGT</sequence>
<dbReference type="InterPro" id="IPR000572">
    <property type="entry name" value="OxRdtase_Mopterin-bd_dom"/>
</dbReference>
<dbReference type="EMBL" id="CP011454">
    <property type="protein sequence ID" value="AMW07027.1"/>
    <property type="molecule type" value="Genomic_DNA"/>
</dbReference>
<dbReference type="AlphaFoldDB" id="A0A143BPM0"/>
<name>A0A143BPM0_9BACT</name>
<dbReference type="PANTHER" id="PTHR43032">
    <property type="entry name" value="PROTEIN-METHIONINE-SULFOXIDE REDUCTASE"/>
    <property type="match status" value="1"/>
</dbReference>
<dbReference type="Pfam" id="PF00174">
    <property type="entry name" value="Oxidored_molyb"/>
    <property type="match status" value="1"/>
</dbReference>
<dbReference type="Gene3D" id="3.90.420.10">
    <property type="entry name" value="Oxidoreductase, molybdopterin-binding domain"/>
    <property type="match status" value="1"/>
</dbReference>
<dbReference type="Proteomes" id="UP000076404">
    <property type="component" value="Chromosome"/>
</dbReference>
<gene>
    <name evidence="2" type="ORF">GEMMAAP_19005</name>
</gene>
<proteinExistence type="predicted"/>
<reference evidence="2 3" key="2">
    <citation type="journal article" date="2016" name="Environ. Microbiol. Rep.">
        <title>Metagenomic evidence for the presence of phototrophic Gemmatimonadetes bacteria in diverse environments.</title>
        <authorList>
            <person name="Zeng Y."/>
            <person name="Baumbach J."/>
            <person name="Barbosa E.G."/>
            <person name="Azevedo V."/>
            <person name="Zhang C."/>
            <person name="Koblizek M."/>
        </authorList>
    </citation>
    <scope>NUCLEOTIDE SEQUENCE [LARGE SCALE GENOMIC DNA]</scope>
    <source>
        <strain evidence="2 3">AP64</strain>
    </source>
</reference>